<dbReference type="Proteomes" id="UP000464658">
    <property type="component" value="Chromosome"/>
</dbReference>
<feature type="domain" description="Xylose isomerase-like TIM barrel" evidence="1">
    <location>
        <begin position="2"/>
        <end position="87"/>
    </location>
</feature>
<sequence length="89" mass="10377">MIRDLKRYCRDAGVKISSVLPVQQWSSPNEQERQAAVRNWKRCIEITSELGVDLMNSEFSGDKTRPLESEAAFVRSMDELMPIFEKRRD</sequence>
<proteinExistence type="predicted"/>
<evidence type="ECO:0000313" key="3">
    <source>
        <dbReference type="Proteomes" id="UP000464658"/>
    </source>
</evidence>
<dbReference type="InterPro" id="IPR050312">
    <property type="entry name" value="IolE/XylAMocC-like"/>
</dbReference>
<accession>A0A5S9MA85</accession>
<dbReference type="PANTHER" id="PTHR12110">
    <property type="entry name" value="HYDROXYPYRUVATE ISOMERASE"/>
    <property type="match status" value="1"/>
</dbReference>
<organism evidence="2 3">
    <name type="scientific">Bacillus safensis</name>
    <dbReference type="NCBI Taxonomy" id="561879"/>
    <lineage>
        <taxon>Bacteria</taxon>
        <taxon>Bacillati</taxon>
        <taxon>Bacillota</taxon>
        <taxon>Bacilli</taxon>
        <taxon>Bacillales</taxon>
        <taxon>Bacillaceae</taxon>
        <taxon>Bacillus</taxon>
    </lineage>
</organism>
<dbReference type="PANTHER" id="PTHR12110:SF21">
    <property type="entry name" value="XYLOSE ISOMERASE-LIKE TIM BARREL DOMAIN-CONTAINING PROTEIN"/>
    <property type="match status" value="1"/>
</dbReference>
<name>A0A5S9MA85_BACIA</name>
<dbReference type="InterPro" id="IPR013022">
    <property type="entry name" value="Xyl_isomerase-like_TIM-brl"/>
</dbReference>
<evidence type="ECO:0000259" key="1">
    <source>
        <dbReference type="Pfam" id="PF01261"/>
    </source>
</evidence>
<protein>
    <recommendedName>
        <fullName evidence="1">Xylose isomerase-like TIM barrel domain-containing protein</fullName>
    </recommendedName>
</protein>
<dbReference type="Pfam" id="PF01261">
    <property type="entry name" value="AP_endonuc_2"/>
    <property type="match status" value="1"/>
</dbReference>
<dbReference type="AlphaFoldDB" id="A0A5S9MA85"/>
<dbReference type="SUPFAM" id="SSF51658">
    <property type="entry name" value="Xylose isomerase-like"/>
    <property type="match status" value="1"/>
</dbReference>
<dbReference type="EMBL" id="AP021906">
    <property type="protein sequence ID" value="BBP89785.1"/>
    <property type="molecule type" value="Genomic_DNA"/>
</dbReference>
<gene>
    <name evidence="2" type="ORF">BsIDN1_34030</name>
</gene>
<dbReference type="Gene3D" id="3.20.20.150">
    <property type="entry name" value="Divalent-metal-dependent TIM barrel enzymes"/>
    <property type="match status" value="1"/>
</dbReference>
<reference evidence="2 3" key="1">
    <citation type="submission" date="2019-12" db="EMBL/GenBank/DDBJ databases">
        <title>Full genome sequence of a Bacillus safensis strain isolated from commercially available natto in Indonesia.</title>
        <authorList>
            <person name="Yoshida M."/>
            <person name="Uomi M."/>
            <person name="Waturangi D."/>
            <person name="Ekaputri J.J."/>
            <person name="Setiamarga D.H.E."/>
        </authorList>
    </citation>
    <scope>NUCLEOTIDE SEQUENCE [LARGE SCALE GENOMIC DNA]</scope>
    <source>
        <strain evidence="2 3">IDN1</strain>
    </source>
</reference>
<evidence type="ECO:0000313" key="2">
    <source>
        <dbReference type="EMBL" id="BBP89785.1"/>
    </source>
</evidence>
<dbReference type="InterPro" id="IPR036237">
    <property type="entry name" value="Xyl_isomerase-like_sf"/>
</dbReference>